<evidence type="ECO:0000313" key="7">
    <source>
        <dbReference type="Proteomes" id="UP000199202"/>
    </source>
</evidence>
<evidence type="ECO:0000259" key="4">
    <source>
        <dbReference type="SMART" id="SM00862"/>
    </source>
</evidence>
<dbReference type="SUPFAM" id="SSF46894">
    <property type="entry name" value="C-terminal effector domain of the bipartite response regulators"/>
    <property type="match status" value="1"/>
</dbReference>
<evidence type="ECO:0000259" key="5">
    <source>
        <dbReference type="SMART" id="SM01043"/>
    </source>
</evidence>
<dbReference type="InterPro" id="IPR001867">
    <property type="entry name" value="OmpR/PhoB-type_DNA-bd"/>
</dbReference>
<dbReference type="InterPro" id="IPR011990">
    <property type="entry name" value="TPR-like_helical_dom_sf"/>
</dbReference>
<dbReference type="CDD" id="cd15831">
    <property type="entry name" value="BTAD"/>
    <property type="match status" value="1"/>
</dbReference>
<dbReference type="Gene3D" id="1.10.10.10">
    <property type="entry name" value="Winged helix-like DNA-binding domain superfamily/Winged helix DNA-binding domain"/>
    <property type="match status" value="1"/>
</dbReference>
<dbReference type="SUPFAM" id="SSF52540">
    <property type="entry name" value="P-loop containing nucleoside triphosphate hydrolases"/>
    <property type="match status" value="1"/>
</dbReference>
<dbReference type="InterPro" id="IPR036388">
    <property type="entry name" value="WH-like_DNA-bd_sf"/>
</dbReference>
<dbReference type="Gene3D" id="1.25.40.10">
    <property type="entry name" value="Tetratricopeptide repeat domain"/>
    <property type="match status" value="2"/>
</dbReference>
<proteinExistence type="inferred from homology"/>
<protein>
    <submittedName>
        <fullName evidence="6">Predicted ATPase</fullName>
    </submittedName>
</protein>
<reference evidence="6 7" key="1">
    <citation type="submission" date="2016-10" db="EMBL/GenBank/DDBJ databases">
        <authorList>
            <person name="de Groot N.N."/>
        </authorList>
    </citation>
    <scope>NUCLEOTIDE SEQUENCE [LARGE SCALE GENOMIC DNA]</scope>
    <source>
        <strain evidence="6 7">CGMCC 4.6533</strain>
    </source>
</reference>
<feature type="region of interest" description="Disordered" evidence="3">
    <location>
        <begin position="151"/>
        <end position="170"/>
    </location>
</feature>
<organism evidence="6 7">
    <name type="scientific">Nonomuraea jiangxiensis</name>
    <dbReference type="NCBI Taxonomy" id="633440"/>
    <lineage>
        <taxon>Bacteria</taxon>
        <taxon>Bacillati</taxon>
        <taxon>Actinomycetota</taxon>
        <taxon>Actinomycetes</taxon>
        <taxon>Streptosporangiales</taxon>
        <taxon>Streptosporangiaceae</taxon>
        <taxon>Nonomuraea</taxon>
    </lineage>
</organism>
<dbReference type="SMART" id="SM00862">
    <property type="entry name" value="Trans_reg_C"/>
    <property type="match status" value="1"/>
</dbReference>
<dbReference type="STRING" id="633440.SAMN05421869_116157"/>
<dbReference type="OrthoDB" id="499349at2"/>
<evidence type="ECO:0000256" key="3">
    <source>
        <dbReference type="SAM" id="MobiDB-lite"/>
    </source>
</evidence>
<name>A0A1G9CFA2_9ACTN</name>
<keyword evidence="7" id="KW-1185">Reference proteome</keyword>
<dbReference type="InterPro" id="IPR027417">
    <property type="entry name" value="P-loop_NTPase"/>
</dbReference>
<evidence type="ECO:0000256" key="1">
    <source>
        <dbReference type="ARBA" id="ARBA00005820"/>
    </source>
</evidence>
<dbReference type="RefSeq" id="WP_090940246.1">
    <property type="nucleotide sequence ID" value="NZ_FNDJ01000016.1"/>
</dbReference>
<dbReference type="EMBL" id="FNDJ01000016">
    <property type="protein sequence ID" value="SDK50373.1"/>
    <property type="molecule type" value="Genomic_DNA"/>
</dbReference>
<feature type="domain" description="OmpR/PhoB-type" evidence="4">
    <location>
        <begin position="13"/>
        <end position="82"/>
    </location>
</feature>
<dbReference type="PANTHER" id="PTHR47691">
    <property type="entry name" value="REGULATOR-RELATED"/>
    <property type="match status" value="1"/>
</dbReference>
<evidence type="ECO:0000256" key="2">
    <source>
        <dbReference type="ARBA" id="ARBA00023125"/>
    </source>
</evidence>
<dbReference type="Proteomes" id="UP000199202">
    <property type="component" value="Unassembled WGS sequence"/>
</dbReference>
<dbReference type="InterPro" id="IPR005158">
    <property type="entry name" value="BTAD"/>
</dbReference>
<accession>A0A1G9CFA2</accession>
<sequence length="984" mass="104921">MRVGILGPLRVAGGEIGGARVRVLLVRLALDPGRVVTADRLIDDLWPDQPPAHPLAALQSLVSRARREAPGMISSHPAGYSLDVPPGEVDAWAFERLVQAGDVHRALALWRGAALADAADLPFATAPAARLEELRLTALATRISLDLATHTTPSPATRAAPDLATHTTPGPARAIADGPDPTEPAAGVAELAAELAELVAEHRLREPFHALLMRALLACGRRGEALRVFERIRADLAAELGVDPGPELREAHLAALRDPEPRSNLPARLTSFVGRAADLSRIGELLTGDARLVTLVGPGGAGKTRLAVEAAAALDVPDGVWLVELADAAGVRAAVESVLKTTDPVTALSGTSPLIVLDNCEHVIEEAAGVARWLLSEVAGLRVLATSREPLDIPGETLHQVLPLPGESAVELFGHRAAAARPDLVVSPAEATRICLELEGIPLAIELAAARLRTMPVNVLIEQLGDRLTLRGGRTSEPRHRTLRAVIDWSWNLLSEPERALLRGLTVFAGGATYDAIARVCGGDPDLLSSLVDKSLIAISGDRYTMLETIRQYAAADLPELRQAHARYYTELAETAEPYLRTGEQLAWLAMLDAEQGNLDAALRHSDDPLRLVLPRFWPWIMRARLREMSEQAAAVLRRVGDVPPAGRELAHGLCRMLGGEGPTEVVLGSDHPAALNCWAMGAVLGPPADVVSVTERGMARLRAHPDLWTRSAALLVGGIVRFEYGAVTGAEDLLEAAMAGFRATGDRWGQWAGYYWLSLAAENRGDFGAAVTLGEQPERLAAELAGLDAPLGPMTFLLRVGQLKARAGDHQGAAEALERAWEAAQRSEDRLMLARVMHARAELARRTGDPGTAARLLEAALALETGAPPQFRAFMRVELARVGPDPVKPLREALELMVDCSDRTARATVLEGVAEHLAPPVAAELLGAARELRGIDESADPFVNDLAGRCLAALGADDYRAALARGASMPNPERYALRPLSSP</sequence>
<gene>
    <name evidence="6" type="ORF">SAMN05421869_116157</name>
</gene>
<dbReference type="SUPFAM" id="SSF48452">
    <property type="entry name" value="TPR-like"/>
    <property type="match status" value="2"/>
</dbReference>
<feature type="domain" description="Bacterial transcriptional activator" evidence="5">
    <location>
        <begin position="89"/>
        <end position="256"/>
    </location>
</feature>
<dbReference type="GO" id="GO:0003677">
    <property type="term" value="F:DNA binding"/>
    <property type="evidence" value="ECO:0007669"/>
    <property type="project" value="UniProtKB-KW"/>
</dbReference>
<dbReference type="PANTHER" id="PTHR47691:SF3">
    <property type="entry name" value="HTH-TYPE TRANSCRIPTIONAL REGULATOR RV0890C-RELATED"/>
    <property type="match status" value="1"/>
</dbReference>
<dbReference type="SMART" id="SM01043">
    <property type="entry name" value="BTAD"/>
    <property type="match status" value="1"/>
</dbReference>
<dbReference type="GO" id="GO:0000160">
    <property type="term" value="P:phosphorelay signal transduction system"/>
    <property type="evidence" value="ECO:0007669"/>
    <property type="project" value="InterPro"/>
</dbReference>
<dbReference type="AlphaFoldDB" id="A0A1G9CFA2"/>
<keyword evidence="2" id="KW-0238">DNA-binding</keyword>
<evidence type="ECO:0000313" key="6">
    <source>
        <dbReference type="EMBL" id="SDK50373.1"/>
    </source>
</evidence>
<dbReference type="GO" id="GO:0006355">
    <property type="term" value="P:regulation of DNA-templated transcription"/>
    <property type="evidence" value="ECO:0007669"/>
    <property type="project" value="InterPro"/>
</dbReference>
<comment type="similarity">
    <text evidence="1">Belongs to the AfsR/DnrI/RedD regulatory family.</text>
</comment>
<dbReference type="InterPro" id="IPR016032">
    <property type="entry name" value="Sig_transdc_resp-reg_C-effctor"/>
</dbReference>
<dbReference type="Pfam" id="PF03704">
    <property type="entry name" value="BTAD"/>
    <property type="match status" value="2"/>
</dbReference>